<evidence type="ECO:0000313" key="11">
    <source>
        <dbReference type="Proteomes" id="UP001043456"/>
    </source>
</evidence>
<evidence type="ECO:0000256" key="6">
    <source>
        <dbReference type="ARBA" id="ARBA00023136"/>
    </source>
</evidence>
<feature type="transmembrane region" description="Helical" evidence="8">
    <location>
        <begin position="117"/>
        <end position="136"/>
    </location>
</feature>
<keyword evidence="3" id="KW-0813">Transport</keyword>
<proteinExistence type="inferred from homology"/>
<evidence type="ECO:0000256" key="4">
    <source>
        <dbReference type="ARBA" id="ARBA00022692"/>
    </source>
</evidence>
<feature type="transmembrane region" description="Helical" evidence="8">
    <location>
        <begin position="142"/>
        <end position="162"/>
    </location>
</feature>
<feature type="transmembrane region" description="Helical" evidence="8">
    <location>
        <begin position="251"/>
        <end position="273"/>
    </location>
</feature>
<dbReference type="InterPro" id="IPR050327">
    <property type="entry name" value="Proton-linked_MCT"/>
</dbReference>
<dbReference type="InterPro" id="IPR036259">
    <property type="entry name" value="MFS_trans_sf"/>
</dbReference>
<dbReference type="PANTHER" id="PTHR11360">
    <property type="entry name" value="MONOCARBOXYLATE TRANSPORTER"/>
    <property type="match status" value="1"/>
</dbReference>
<keyword evidence="5 8" id="KW-1133">Transmembrane helix</keyword>
<feature type="compositionally biased region" description="Polar residues" evidence="7">
    <location>
        <begin position="1"/>
        <end position="13"/>
    </location>
</feature>
<dbReference type="Proteomes" id="UP001043456">
    <property type="component" value="Unassembled WGS sequence"/>
</dbReference>
<evidence type="ECO:0000256" key="1">
    <source>
        <dbReference type="ARBA" id="ARBA00004141"/>
    </source>
</evidence>
<feature type="transmembrane region" description="Helical" evidence="8">
    <location>
        <begin position="410"/>
        <end position="429"/>
    </location>
</feature>
<evidence type="ECO:0000256" key="5">
    <source>
        <dbReference type="ARBA" id="ARBA00022989"/>
    </source>
</evidence>
<feature type="transmembrane region" description="Helical" evidence="8">
    <location>
        <begin position="45"/>
        <end position="65"/>
    </location>
</feature>
<dbReference type="PROSITE" id="PS50850">
    <property type="entry name" value="MFS"/>
    <property type="match status" value="1"/>
</dbReference>
<feature type="region of interest" description="Disordered" evidence="7">
    <location>
        <begin position="1"/>
        <end position="39"/>
    </location>
</feature>
<protein>
    <recommendedName>
        <fullName evidence="9">Major facilitator superfamily (MFS) profile domain-containing protein</fullName>
    </recommendedName>
</protein>
<dbReference type="InterPro" id="IPR020846">
    <property type="entry name" value="MFS_dom"/>
</dbReference>
<evidence type="ECO:0000256" key="8">
    <source>
        <dbReference type="SAM" id="Phobius"/>
    </source>
</evidence>
<name>A0A9P3BJ91_9EURO</name>
<feature type="transmembrane region" description="Helical" evidence="8">
    <location>
        <begin position="378"/>
        <end position="398"/>
    </location>
</feature>
<feature type="transmembrane region" description="Helical" evidence="8">
    <location>
        <begin position="314"/>
        <end position="333"/>
    </location>
</feature>
<evidence type="ECO:0000256" key="3">
    <source>
        <dbReference type="ARBA" id="ARBA00022448"/>
    </source>
</evidence>
<sequence length="439" mass="47614">MSVSENRLITTPHSEAEKMGKEKHDEELPEHTRVEATAGPPDGGLLAWSVVAGAWCTSFCSFGWLNSVGIFQEYYQRDFLKQYSASTIAWIPSLQVFFMLASGPFIGYIYDRHGPRYIILVGTFMHVFGLMMASIATKYYQLLLAQGICSAIGAAAIFQPALSSVSGWFDRKRGAAFGVLSTGSSTGGIIFPIMVTHLIDEVGYGWAMRIAAFMILFLLIIANLTVKCRVPPQPQKLTVQDLHRPLHEPGFLLVVAAFACLTFGIFIPINYIVVSATSQGMSIELSKYLVPILNAASFFGRFGTGLVADKLGRYNIYVVVCAVSGILVLALWLPGSRNATSLVFAILFGFSSGAYVSLTPALVAQISPPREFGYRNGLMFFFAAFPGLITNPIAGAILARENGSYDGMKVFAGVFCLAGTVLVAVARFMKTGPKLFVGF</sequence>
<feature type="transmembrane region" description="Helical" evidence="8">
    <location>
        <begin position="85"/>
        <end position="110"/>
    </location>
</feature>
<feature type="domain" description="Major facilitator superfamily (MFS) profile" evidence="9">
    <location>
        <begin position="50"/>
        <end position="431"/>
    </location>
</feature>
<keyword evidence="11" id="KW-1185">Reference proteome</keyword>
<comment type="subcellular location">
    <subcellularLocation>
        <location evidence="1">Membrane</location>
        <topology evidence="1">Multi-pass membrane protein</topology>
    </subcellularLocation>
</comment>
<evidence type="ECO:0000259" key="9">
    <source>
        <dbReference type="PROSITE" id="PS50850"/>
    </source>
</evidence>
<evidence type="ECO:0000256" key="2">
    <source>
        <dbReference type="ARBA" id="ARBA00006727"/>
    </source>
</evidence>
<keyword evidence="6 8" id="KW-0472">Membrane</keyword>
<dbReference type="Pfam" id="PF07690">
    <property type="entry name" value="MFS_1"/>
    <property type="match status" value="1"/>
</dbReference>
<dbReference type="Gene3D" id="1.20.1250.20">
    <property type="entry name" value="MFS general substrate transporter like domains"/>
    <property type="match status" value="2"/>
</dbReference>
<evidence type="ECO:0000313" key="10">
    <source>
        <dbReference type="EMBL" id="GIJ92127.1"/>
    </source>
</evidence>
<evidence type="ECO:0000256" key="7">
    <source>
        <dbReference type="SAM" id="MobiDB-lite"/>
    </source>
</evidence>
<comment type="caution">
    <text evidence="10">The sequence shown here is derived from an EMBL/GenBank/DDBJ whole genome shotgun (WGS) entry which is preliminary data.</text>
</comment>
<dbReference type="OrthoDB" id="5667at2759"/>
<dbReference type="RefSeq" id="XP_043162873.1">
    <property type="nucleotide sequence ID" value="XM_043306938.1"/>
</dbReference>
<feature type="transmembrane region" description="Helical" evidence="8">
    <location>
        <begin position="174"/>
        <end position="194"/>
    </location>
</feature>
<feature type="compositionally biased region" description="Basic and acidic residues" evidence="7">
    <location>
        <begin position="14"/>
        <end position="34"/>
    </location>
</feature>
<dbReference type="GeneID" id="67009712"/>
<dbReference type="GO" id="GO:0022857">
    <property type="term" value="F:transmembrane transporter activity"/>
    <property type="evidence" value="ECO:0007669"/>
    <property type="project" value="InterPro"/>
</dbReference>
<organism evidence="10 11">
    <name type="scientific">Aspergillus pseudoviridinutans</name>
    <dbReference type="NCBI Taxonomy" id="1517512"/>
    <lineage>
        <taxon>Eukaryota</taxon>
        <taxon>Fungi</taxon>
        <taxon>Dikarya</taxon>
        <taxon>Ascomycota</taxon>
        <taxon>Pezizomycotina</taxon>
        <taxon>Eurotiomycetes</taxon>
        <taxon>Eurotiomycetidae</taxon>
        <taxon>Eurotiales</taxon>
        <taxon>Aspergillaceae</taxon>
        <taxon>Aspergillus</taxon>
        <taxon>Aspergillus subgen. Fumigati</taxon>
    </lineage>
</organism>
<dbReference type="AlphaFoldDB" id="A0A9P3BJ91"/>
<reference evidence="10 11" key="1">
    <citation type="submission" date="2018-10" db="EMBL/GenBank/DDBJ databases">
        <title>Pan-genome distribution and transcriptional activeness of fungal secondary metabolism genes in Aspergillus section Fumigati.</title>
        <authorList>
            <person name="Takahashi H."/>
            <person name="Umemura M."/>
            <person name="Ninomiya A."/>
            <person name="Kusuya Y."/>
            <person name="Urayama S."/>
            <person name="Shimizu M."/>
            <person name="Watanabe A."/>
            <person name="Kamei K."/>
            <person name="Yaguchi T."/>
            <person name="Hagiwara D."/>
        </authorList>
    </citation>
    <scope>NUCLEOTIDE SEQUENCE [LARGE SCALE GENOMIC DNA]</scope>
    <source>
        <strain evidence="10 11">IFM 55266</strain>
    </source>
</reference>
<dbReference type="SUPFAM" id="SSF103473">
    <property type="entry name" value="MFS general substrate transporter"/>
    <property type="match status" value="1"/>
</dbReference>
<gene>
    <name evidence="10" type="ORF">Asppvi_011103</name>
</gene>
<dbReference type="GO" id="GO:0016020">
    <property type="term" value="C:membrane"/>
    <property type="evidence" value="ECO:0007669"/>
    <property type="project" value="UniProtKB-SubCell"/>
</dbReference>
<dbReference type="CDD" id="cd17352">
    <property type="entry name" value="MFS_MCT_SLC16"/>
    <property type="match status" value="1"/>
</dbReference>
<dbReference type="EMBL" id="BHVY01000009">
    <property type="protein sequence ID" value="GIJ92127.1"/>
    <property type="molecule type" value="Genomic_DNA"/>
</dbReference>
<dbReference type="PANTHER" id="PTHR11360:SF224">
    <property type="entry name" value="MAJOR FACILITATOR SUPERFAMILY (MFS) PROFILE DOMAIN-CONTAINING PROTEIN-RELATED"/>
    <property type="match status" value="1"/>
</dbReference>
<dbReference type="InterPro" id="IPR011701">
    <property type="entry name" value="MFS"/>
</dbReference>
<accession>A0A9P3BJ91</accession>
<comment type="similarity">
    <text evidence="2">Belongs to the major facilitator superfamily. Monocarboxylate porter (TC 2.A.1.13) family.</text>
</comment>
<keyword evidence="4 8" id="KW-0812">Transmembrane</keyword>
<feature type="transmembrane region" description="Helical" evidence="8">
    <location>
        <begin position="339"/>
        <end position="358"/>
    </location>
</feature>
<feature type="transmembrane region" description="Helical" evidence="8">
    <location>
        <begin position="206"/>
        <end position="226"/>
    </location>
</feature>